<dbReference type="Proteomes" id="UP000627092">
    <property type="component" value="Chromosome"/>
</dbReference>
<reference evidence="1" key="1">
    <citation type="journal article" date="2020" name="Microorganisms">
        <title>Reliable Identification of Environmental Pseudomonas Isolates Using the rpoD Gene.</title>
        <authorList>
            <consortium name="The Broad Institute Genome Sequencing Platform"/>
            <person name="Girard L."/>
            <person name="Lood C."/>
            <person name="Rokni-Zadeh H."/>
            <person name="van Noort V."/>
            <person name="Lavigne R."/>
            <person name="De Mot R."/>
        </authorList>
    </citation>
    <scope>NUCLEOTIDE SEQUENCE</scope>
    <source>
        <strain evidence="1">OE 48.2</strain>
    </source>
</reference>
<sequence>MVAVRGRPSGLPGVSVTRIANLRTAATFTCLAMSRGG</sequence>
<evidence type="ECO:0000313" key="1">
    <source>
        <dbReference type="EMBL" id="QXI13505.1"/>
    </source>
</evidence>
<name>A0A9E6TD80_9PSED</name>
<reference evidence="1" key="2">
    <citation type="journal article" date="2021" name="Microorganisms">
        <title>The Ever-Expanding Pseudomonas Genus: Description of 43 New Species and Partition of the Pseudomonas putida Group.</title>
        <authorList>
            <person name="Girard L."/>
            <person name="Lood C."/>
            <person name="Hofte M."/>
            <person name="Vandamme P."/>
            <person name="Rokni-Zadeh H."/>
            <person name="van Noort V."/>
            <person name="Lavigne R."/>
            <person name="De Mot R."/>
        </authorList>
    </citation>
    <scope>NUCLEOTIDE SEQUENCE</scope>
    <source>
        <strain evidence="1">OE 48.2</strain>
    </source>
</reference>
<dbReference type="KEGG" id="pze:HU754_008845"/>
<proteinExistence type="predicted"/>
<protein>
    <submittedName>
        <fullName evidence="1">Uncharacterized protein</fullName>
    </submittedName>
</protein>
<dbReference type="AlphaFoldDB" id="A0A9E6TD80"/>
<organism evidence="1 2">
    <name type="scientific">Pseudomonas zeae</name>
    <dbReference type="NCBI Taxonomy" id="2745510"/>
    <lineage>
        <taxon>Bacteria</taxon>
        <taxon>Pseudomonadati</taxon>
        <taxon>Pseudomonadota</taxon>
        <taxon>Gammaproteobacteria</taxon>
        <taxon>Pseudomonadales</taxon>
        <taxon>Pseudomonadaceae</taxon>
        <taxon>Pseudomonas</taxon>
    </lineage>
</organism>
<evidence type="ECO:0000313" key="2">
    <source>
        <dbReference type="Proteomes" id="UP000627092"/>
    </source>
</evidence>
<gene>
    <name evidence="1" type="ORF">HU754_008845</name>
</gene>
<dbReference type="EMBL" id="CP077090">
    <property type="protein sequence ID" value="QXI13505.1"/>
    <property type="molecule type" value="Genomic_DNA"/>
</dbReference>
<accession>A0A9E6TD80</accession>